<sequence length="1188" mass="134140">MPCPIQLPQSALMPRKIPKWRQTRSVTNHATVKKKVAAIQSVGIDPKAIARLKQEAASDELFALLSGLNLSQAQIIKLKGEPFPSSLDKLFTVPLVGSYGALANEIIWGVATLLPNGKRLKEFVEQKQLFELAVISNDRYRSVDILNGCQLKFGWSVWYMQNSLANAQYTDGVEEKRRLTSIYEKEVTHSPLLTTMLHFMAKRIEGTGVPGYLQGELANSYEGVAYDYLKAKIIDLAEADVDILALVLSIDSKFSAIDHYESVISALQTMVVTEELASTVAPVLASPVHKLFRITADRRLVPILIAFGILDSSLYKSEDSKVKFIEAYSQGRYQDALALATSHLSQHADDIGALVMLVRTEKKCNATTIRYEGILGEVVQHLRNIISLTPDTYSSALSIFALYDRFFGHSWTAFLRGVVNLELSTEKFDYPSVTLRRTLVLEPAPTPFTALLQPAKGNEYHLIDFFEKRNLFASTIEVFRLARYGVSHNPSSISEERRRRYLGSFALNKGNFEEAIENFEWLSVNLSEAESMRASAAAAIAYARSGQYLNSAESLVNGYLNWPHAPTVLPLQEIISGLERPENWPESICVPLIFELYTTFCSNDRMTHLRYAFERFQTEFNLSSPFELKERASEFGLSKVIYYLNSVWRPEVMRQTVLYEGTREIEEERIRVCQALADIDGSNSLKYLAEIRERVKTLEIAKATNLVEQSKVYVDIAAIKKSLKNKLGDAYARYKTAAPGVTASDTKLMETISEALSQSGSDISVTRLMSSIHLIRKNKTTSELDLQFAAMFAEVTNEFLRGDHGLNAYLSTRVRHGKLSNALRKPAADEFLVTERKEGSASYVPNYHWAQILSDLDQEQHEQLSGVLEIFASTLDSIISYVKDDLIQVRVTHELVSKDTNHFALFAYQTTNLERMYVQANDATVKSLDEFIDLCVETLWDKTDANLVLVQSVLRNEVRQKLSLAFDELNKSLNSLSFADRLGELYNHVFRARTNTQAQLNNVTSWFKRSEVYDRQDYSIEFPMLVATNMIRNSISGARDWEGVKLNISGVQGLMPGRSLDAMVDMFCVLFENAIGHSGETLTNLKVSADLRFVEGCFNATLRNSVFDKTFAGRDESRLQRIRAELTKDDNRNKAQKEGRSGFHKLWAIINAPQYWEPSLEFGFKDPEVFEVIVSFKTEMTNDENAYN</sequence>
<dbReference type="Gene3D" id="1.25.40.10">
    <property type="entry name" value="Tetratricopeptide repeat domain"/>
    <property type="match status" value="1"/>
</dbReference>
<reference evidence="1 2" key="1">
    <citation type="submission" date="2018-01" db="EMBL/GenBank/DDBJ databases">
        <title>Tropical forage species Digitaria eriantha prevents oxidative stress under low temperature conditions by the incorporation of polyhydroxybutyrate-producing endophytic bacteria.</title>
        <authorList>
            <person name="Stritzler M."/>
            <person name="Ayub N."/>
        </authorList>
    </citation>
    <scope>NUCLEOTIDE SEQUENCE [LARGE SCALE GENOMIC DNA]</scope>
    <source>
        <strain evidence="1 2">FR1</strain>
    </source>
</reference>
<gene>
    <name evidence="1" type="ORF">C1C98_12115</name>
</gene>
<dbReference type="Proteomes" id="UP000235315">
    <property type="component" value="Chromosome"/>
</dbReference>
<dbReference type="EMBL" id="CP025738">
    <property type="protein sequence ID" value="AUO46143.1"/>
    <property type="molecule type" value="Genomic_DNA"/>
</dbReference>
<accession>A0ABN5G7C5</accession>
<organism evidence="1 2">
    <name type="scientific">Pseudomonas ogarae (strain DSM 112162 / CECT 30235 / F113)</name>
    <dbReference type="NCBI Taxonomy" id="1114970"/>
    <lineage>
        <taxon>Bacteria</taxon>
        <taxon>Pseudomonadati</taxon>
        <taxon>Pseudomonadota</taxon>
        <taxon>Gammaproteobacteria</taxon>
        <taxon>Pseudomonadales</taxon>
        <taxon>Pseudomonadaceae</taxon>
        <taxon>Pseudomonas</taxon>
    </lineage>
</organism>
<proteinExistence type="predicted"/>
<evidence type="ECO:0000313" key="1">
    <source>
        <dbReference type="EMBL" id="AUO46143.1"/>
    </source>
</evidence>
<dbReference type="InterPro" id="IPR011990">
    <property type="entry name" value="TPR-like_helical_dom_sf"/>
</dbReference>
<evidence type="ECO:0000313" key="2">
    <source>
        <dbReference type="Proteomes" id="UP000235315"/>
    </source>
</evidence>
<protein>
    <submittedName>
        <fullName evidence="1">Anthranilate synthase component I</fullName>
    </submittedName>
</protein>
<name>A0ABN5G7C5_PSEO1</name>
<keyword evidence="2" id="KW-1185">Reference proteome</keyword>